<evidence type="ECO:0000256" key="2">
    <source>
        <dbReference type="ARBA" id="ARBA00022989"/>
    </source>
</evidence>
<proteinExistence type="predicted"/>
<reference evidence="6 7" key="1">
    <citation type="submission" date="2019-02" db="EMBL/GenBank/DDBJ databases">
        <title>Deep-cultivation of Planctomycetes and their phenomic and genomic characterization uncovers novel biology.</title>
        <authorList>
            <person name="Wiegand S."/>
            <person name="Jogler M."/>
            <person name="Boedeker C."/>
            <person name="Pinto D."/>
            <person name="Vollmers J."/>
            <person name="Rivas-Marin E."/>
            <person name="Kohn T."/>
            <person name="Peeters S.H."/>
            <person name="Heuer A."/>
            <person name="Rast P."/>
            <person name="Oberbeckmann S."/>
            <person name="Bunk B."/>
            <person name="Jeske O."/>
            <person name="Meyerdierks A."/>
            <person name="Storesund J.E."/>
            <person name="Kallscheuer N."/>
            <person name="Luecker S."/>
            <person name="Lage O.M."/>
            <person name="Pohl T."/>
            <person name="Merkel B.J."/>
            <person name="Hornburger P."/>
            <person name="Mueller R.-W."/>
            <person name="Bruemmer F."/>
            <person name="Labrenz M."/>
            <person name="Spormann A.M."/>
            <person name="Op den Camp H."/>
            <person name="Overmann J."/>
            <person name="Amann R."/>
            <person name="Jetten M.S.M."/>
            <person name="Mascher T."/>
            <person name="Medema M.H."/>
            <person name="Devos D.P."/>
            <person name="Kaster A.-K."/>
            <person name="Ovreas L."/>
            <person name="Rohde M."/>
            <person name="Galperin M.Y."/>
            <person name="Jogler C."/>
        </authorList>
    </citation>
    <scope>NUCLEOTIDE SEQUENCE [LARGE SCALE GENOMIC DNA]</scope>
    <source>
        <strain evidence="6 7">ElP</strain>
    </source>
</reference>
<evidence type="ECO:0000256" key="1">
    <source>
        <dbReference type="ARBA" id="ARBA00022692"/>
    </source>
</evidence>
<dbReference type="InterPro" id="IPR011701">
    <property type="entry name" value="MFS"/>
</dbReference>
<dbReference type="KEGG" id="tpla:ElP_25080"/>
<evidence type="ECO:0000256" key="3">
    <source>
        <dbReference type="ARBA" id="ARBA00023136"/>
    </source>
</evidence>
<dbReference type="Gene3D" id="1.20.1250.20">
    <property type="entry name" value="MFS general substrate transporter like domains"/>
    <property type="match status" value="1"/>
</dbReference>
<feature type="transmembrane region" description="Helical" evidence="4">
    <location>
        <begin position="358"/>
        <end position="380"/>
    </location>
</feature>
<keyword evidence="7" id="KW-1185">Reference proteome</keyword>
<feature type="transmembrane region" description="Helical" evidence="4">
    <location>
        <begin position="159"/>
        <end position="179"/>
    </location>
</feature>
<dbReference type="EMBL" id="CP036426">
    <property type="protein sequence ID" value="QDV34617.1"/>
    <property type="molecule type" value="Genomic_DNA"/>
</dbReference>
<feature type="domain" description="Major facilitator superfamily (MFS) profile" evidence="5">
    <location>
        <begin position="6"/>
        <end position="386"/>
    </location>
</feature>
<protein>
    <submittedName>
        <fullName evidence="6">Inner membrane transport protein YnfM</fullName>
    </submittedName>
</protein>
<dbReference type="Proteomes" id="UP000317835">
    <property type="component" value="Chromosome"/>
</dbReference>
<gene>
    <name evidence="6" type="primary">ynfM</name>
    <name evidence="6" type="ORF">ElP_25080</name>
</gene>
<feature type="transmembrane region" description="Helical" evidence="4">
    <location>
        <begin position="274"/>
        <end position="290"/>
    </location>
</feature>
<dbReference type="AlphaFoldDB" id="A0A518H194"/>
<keyword evidence="3 4" id="KW-0472">Membrane</keyword>
<evidence type="ECO:0000313" key="6">
    <source>
        <dbReference type="EMBL" id="QDV34617.1"/>
    </source>
</evidence>
<keyword evidence="1 4" id="KW-0812">Transmembrane</keyword>
<sequence>MIGRRTLWAMAVGCGLSVANLYYAQPLLADMAADLGVSDRRMGTVAMLSQVGYAAGMLLFVPLGDRLERRSFILTTLGAVTVALLGVAAAPGYPWLAAASLAVGVTTIAPQLLIPFAAHLAGPGERGRVVGTVMSGLLIGILAARTVSGVVGEHLGWRAMYALAAALMVALALALRVLLPRSQPEHSGMGYLGLLRSIGGLLREEPALRQSCLFGAMGFGAFSAFWTTLAFHLTGPPFGYEAGAVGLFGLVGVAGALAAPLAGRLADRRSPRSTIGAGLSLVLVSFLIFAGLGRTLWGLVAGVVLMDLGAQSAHISNQSRIFAVRPEARSRMNTAYMVAAFAGGALGSYGGAWGWGLAGWRGVCVVGLAMTTAGLIAFAATSARRRAPAVTVGGDA</sequence>
<feature type="transmembrane region" description="Helical" evidence="4">
    <location>
        <begin position="129"/>
        <end position="147"/>
    </location>
</feature>
<evidence type="ECO:0000256" key="4">
    <source>
        <dbReference type="SAM" id="Phobius"/>
    </source>
</evidence>
<dbReference type="PANTHER" id="PTHR42910:SF1">
    <property type="entry name" value="MAJOR FACILITATOR SUPERFAMILY (MFS) PROFILE DOMAIN-CONTAINING PROTEIN"/>
    <property type="match status" value="1"/>
</dbReference>
<dbReference type="PANTHER" id="PTHR42910">
    <property type="entry name" value="TRANSPORTER SCO4007-RELATED"/>
    <property type="match status" value="1"/>
</dbReference>
<feature type="transmembrane region" description="Helical" evidence="4">
    <location>
        <begin position="71"/>
        <end position="89"/>
    </location>
</feature>
<dbReference type="Pfam" id="PF07690">
    <property type="entry name" value="MFS_1"/>
    <property type="match status" value="1"/>
</dbReference>
<dbReference type="InterPro" id="IPR020846">
    <property type="entry name" value="MFS_dom"/>
</dbReference>
<feature type="transmembrane region" description="Helical" evidence="4">
    <location>
        <begin position="95"/>
        <end position="117"/>
    </location>
</feature>
<organism evidence="6 7">
    <name type="scientific">Tautonia plasticadhaerens</name>
    <dbReference type="NCBI Taxonomy" id="2527974"/>
    <lineage>
        <taxon>Bacteria</taxon>
        <taxon>Pseudomonadati</taxon>
        <taxon>Planctomycetota</taxon>
        <taxon>Planctomycetia</taxon>
        <taxon>Isosphaerales</taxon>
        <taxon>Isosphaeraceae</taxon>
        <taxon>Tautonia</taxon>
    </lineage>
</organism>
<feature type="transmembrane region" description="Helical" evidence="4">
    <location>
        <begin position="7"/>
        <end position="25"/>
    </location>
</feature>
<dbReference type="PROSITE" id="PS50850">
    <property type="entry name" value="MFS"/>
    <property type="match status" value="1"/>
</dbReference>
<dbReference type="RefSeq" id="WP_145269641.1">
    <property type="nucleotide sequence ID" value="NZ_CP036426.1"/>
</dbReference>
<dbReference type="OrthoDB" id="9815356at2"/>
<feature type="transmembrane region" description="Helical" evidence="4">
    <location>
        <begin position="243"/>
        <end position="262"/>
    </location>
</feature>
<feature type="transmembrane region" description="Helical" evidence="4">
    <location>
        <begin position="45"/>
        <end position="64"/>
    </location>
</feature>
<dbReference type="CDD" id="cd17324">
    <property type="entry name" value="MFS_NepI_like"/>
    <property type="match status" value="1"/>
</dbReference>
<evidence type="ECO:0000313" key="7">
    <source>
        <dbReference type="Proteomes" id="UP000317835"/>
    </source>
</evidence>
<accession>A0A518H194</accession>
<dbReference type="SUPFAM" id="SSF103473">
    <property type="entry name" value="MFS general substrate transporter"/>
    <property type="match status" value="1"/>
</dbReference>
<keyword evidence="2 4" id="KW-1133">Transmembrane helix</keyword>
<feature type="transmembrane region" description="Helical" evidence="4">
    <location>
        <begin position="334"/>
        <end position="352"/>
    </location>
</feature>
<dbReference type="InterPro" id="IPR036259">
    <property type="entry name" value="MFS_trans_sf"/>
</dbReference>
<feature type="transmembrane region" description="Helical" evidence="4">
    <location>
        <begin position="212"/>
        <end position="231"/>
    </location>
</feature>
<dbReference type="GO" id="GO:0022857">
    <property type="term" value="F:transmembrane transporter activity"/>
    <property type="evidence" value="ECO:0007669"/>
    <property type="project" value="InterPro"/>
</dbReference>
<evidence type="ECO:0000259" key="5">
    <source>
        <dbReference type="PROSITE" id="PS50850"/>
    </source>
</evidence>
<name>A0A518H194_9BACT</name>